<proteinExistence type="inferred from homology"/>
<name>A0A972GU21_9BACL</name>
<feature type="transmembrane region" description="Helical" evidence="3">
    <location>
        <begin position="338"/>
        <end position="356"/>
    </location>
</feature>
<dbReference type="InterPro" id="IPR004995">
    <property type="entry name" value="Spore_Ger"/>
</dbReference>
<feature type="transmembrane region" description="Helical" evidence="3">
    <location>
        <begin position="392"/>
        <end position="409"/>
    </location>
</feature>
<evidence type="ECO:0000256" key="2">
    <source>
        <dbReference type="ARBA" id="ARBA00023136"/>
    </source>
</evidence>
<evidence type="ECO:0000313" key="4">
    <source>
        <dbReference type="EMBL" id="NOU96702.1"/>
    </source>
</evidence>
<keyword evidence="3" id="KW-1133">Transmembrane helix</keyword>
<organism evidence="4 5">
    <name type="scientific">Paenibacillus foliorum</name>
    <dbReference type="NCBI Taxonomy" id="2654974"/>
    <lineage>
        <taxon>Bacteria</taxon>
        <taxon>Bacillati</taxon>
        <taxon>Bacillota</taxon>
        <taxon>Bacilli</taxon>
        <taxon>Bacillales</taxon>
        <taxon>Paenibacillaceae</taxon>
        <taxon>Paenibacillus</taxon>
    </lineage>
</organism>
<keyword evidence="3" id="KW-0812">Transmembrane</keyword>
<dbReference type="InterPro" id="IPR050768">
    <property type="entry name" value="UPF0353/GerABKA_families"/>
</dbReference>
<evidence type="ECO:0000256" key="3">
    <source>
        <dbReference type="SAM" id="Phobius"/>
    </source>
</evidence>
<protein>
    <submittedName>
        <fullName evidence="4">Spore germination protein</fullName>
    </submittedName>
</protein>
<dbReference type="EMBL" id="WHOD01000101">
    <property type="protein sequence ID" value="NOU96702.1"/>
    <property type="molecule type" value="Genomic_DNA"/>
</dbReference>
<gene>
    <name evidence="4" type="ORF">GC093_26290</name>
</gene>
<reference evidence="4" key="1">
    <citation type="submission" date="2019-10" db="EMBL/GenBank/DDBJ databases">
        <title>Description of Paenibacillus glebae sp. nov.</title>
        <authorList>
            <person name="Carlier A."/>
            <person name="Qi S."/>
        </authorList>
    </citation>
    <scope>NUCLEOTIDE SEQUENCE</scope>
    <source>
        <strain evidence="4">LMG 31456</strain>
    </source>
</reference>
<feature type="transmembrane region" description="Helical" evidence="3">
    <location>
        <begin position="299"/>
        <end position="318"/>
    </location>
</feature>
<dbReference type="PANTHER" id="PTHR22550:SF5">
    <property type="entry name" value="LEUCINE ZIPPER PROTEIN 4"/>
    <property type="match status" value="1"/>
</dbReference>
<feature type="transmembrane region" description="Helical" evidence="3">
    <location>
        <begin position="421"/>
        <end position="446"/>
    </location>
</feature>
<dbReference type="AlphaFoldDB" id="A0A972GU21"/>
<dbReference type="Pfam" id="PF03323">
    <property type="entry name" value="GerA"/>
    <property type="match status" value="1"/>
</dbReference>
<comment type="similarity">
    <text evidence="1">Belongs to the GerABKA family.</text>
</comment>
<keyword evidence="2 3" id="KW-0472">Membrane</keyword>
<dbReference type="GO" id="GO:0016020">
    <property type="term" value="C:membrane"/>
    <property type="evidence" value="ECO:0007669"/>
    <property type="project" value="InterPro"/>
</dbReference>
<accession>A0A972GU21</accession>
<comment type="caution">
    <text evidence="4">The sequence shown here is derived from an EMBL/GenBank/DDBJ whole genome shotgun (WGS) entry which is preliminary data.</text>
</comment>
<dbReference type="PIRSF" id="PIRSF005690">
    <property type="entry name" value="GerBA"/>
    <property type="match status" value="1"/>
</dbReference>
<evidence type="ECO:0000313" key="5">
    <source>
        <dbReference type="Proteomes" id="UP000641588"/>
    </source>
</evidence>
<dbReference type="Proteomes" id="UP000641588">
    <property type="component" value="Unassembled WGS sequence"/>
</dbReference>
<keyword evidence="5" id="KW-1185">Reference proteome</keyword>
<sequence length="492" mass="54894">MNQTSEEVTLFAELDDNLRNGTLQKEAMLQVFSQYSDIYFPPLPQPELSDKLTVLYCEGMIDKNQLNEYFASVCLYASHAAFHPDTASDQTEALPLTSIKKTIGEMVAGLFSGQLILYYAGNTDFWAVDISDVPKRALQESSTEISIKGPKDAFTEELFTNMALIRKRLQTGMLFSEMFVIGSLSKTRVSLIYLSHKANPDMIAEVRQRLESIQTESVLSSGQLEQWLSNRTYSLFPLIDYIGRPDYVIETLLRGRFAILVDGSPMVLIGPGNFLELLKTPEDVHFPYYYVMFQRTLRIIGLILSLYLPGFWIAIATVNLDQIPLALLSTVVLSREGVPFPIILEALMLLFLFELLREAGVRMPKAVGQTIGIVGGLIIGDSLIRAGLASPTLLVVIAISAVATFSLVNQSLSGTVSILRIFMTLASAFLGVYGFIMAMFVILIYLCSLESFGLAFLEPIASLRFKEWLAAFLVNPFRRSRFSAPMLKKQKK</sequence>
<dbReference type="PANTHER" id="PTHR22550">
    <property type="entry name" value="SPORE GERMINATION PROTEIN"/>
    <property type="match status" value="1"/>
</dbReference>
<dbReference type="GO" id="GO:0009847">
    <property type="term" value="P:spore germination"/>
    <property type="evidence" value="ECO:0007669"/>
    <property type="project" value="InterPro"/>
</dbReference>
<dbReference type="RefSeq" id="WP_171654933.1">
    <property type="nucleotide sequence ID" value="NZ_WHOD01000101.1"/>
</dbReference>
<evidence type="ECO:0000256" key="1">
    <source>
        <dbReference type="ARBA" id="ARBA00005278"/>
    </source>
</evidence>